<evidence type="ECO:0000313" key="3">
    <source>
        <dbReference type="Proteomes" id="UP000815677"/>
    </source>
</evidence>
<accession>A0ABQ0MB64</accession>
<dbReference type="InterPro" id="IPR001810">
    <property type="entry name" value="F-box_dom"/>
</dbReference>
<evidence type="ECO:0000259" key="1">
    <source>
        <dbReference type="PROSITE" id="PS50181"/>
    </source>
</evidence>
<sequence>MDSLPTELLAHIFHLGLPTTLFGERIPPQLLTAVCSRWRHLIHALPEFWTDIRVHDANFTQNAADLVDQHILLSREEPLRVSLRTNDVSQRGQAHFLAVISKLLSSPVINRWLSVRLALTNTHLEMLHPFGRRAPSNVEYLELRLLQGLFVNELSRMLELRRNPPQRFRSTISFGAMPRLKTFIAERVELDVLSAPFATELTTLAFNWCLEPGFCDKLVADIQAKVSALAEAAAAEDPDAERPTTPPPLPNPALRTLRLGGPIPQLIKSSPDLRDSFLRCVTTLELVSTPAHDFRPFAGAILAMRPTLAELRLTTVLLPSLILALNGPPAAPNPQILPVFTELRTLHINTCEWSPGMTQQLSTLFPGVHTLLLRSLHFPSPTAQGRHMNATSFLLSLKSNVFPELRALHLVEMAFGLDRLVELVAARQAHAHAHAQAHVFHDANALAAQPEDESPSLSQSHDGDLRPLDMLLVVEQPPVVNISALRSLRQNLREFRMVAA</sequence>
<proteinExistence type="predicted"/>
<feature type="domain" description="F-box" evidence="1">
    <location>
        <begin position="1"/>
        <end position="52"/>
    </location>
</feature>
<dbReference type="EMBL" id="DF849957">
    <property type="protein sequence ID" value="GAT60569.1"/>
    <property type="molecule type" value="Genomic_DNA"/>
</dbReference>
<keyword evidence="3" id="KW-1185">Reference proteome</keyword>
<protein>
    <recommendedName>
        <fullName evidence="1">F-box domain-containing protein</fullName>
    </recommendedName>
</protein>
<evidence type="ECO:0000313" key="2">
    <source>
        <dbReference type="EMBL" id="GAT60569.1"/>
    </source>
</evidence>
<gene>
    <name evidence="2" type="ORF">MCHLO_16696</name>
</gene>
<reference evidence="2" key="1">
    <citation type="submission" date="2014-09" db="EMBL/GenBank/DDBJ databases">
        <title>Genome sequence of the luminous mushroom Mycena chlorophos for searching fungal bioluminescence genes.</title>
        <authorList>
            <person name="Tanaka Y."/>
            <person name="Kasuga D."/>
            <person name="Oba Y."/>
            <person name="Hase S."/>
            <person name="Sato K."/>
            <person name="Oba Y."/>
            <person name="Sakakibara Y."/>
        </authorList>
    </citation>
    <scope>NUCLEOTIDE SEQUENCE</scope>
</reference>
<name>A0ABQ0MB64_MYCCL</name>
<dbReference type="PROSITE" id="PS50181">
    <property type="entry name" value="FBOX"/>
    <property type="match status" value="1"/>
</dbReference>
<dbReference type="Proteomes" id="UP000815677">
    <property type="component" value="Unassembled WGS sequence"/>
</dbReference>
<organism evidence="2 3">
    <name type="scientific">Mycena chlorophos</name>
    <name type="common">Agaric fungus</name>
    <name type="synonym">Agaricus chlorophos</name>
    <dbReference type="NCBI Taxonomy" id="658473"/>
    <lineage>
        <taxon>Eukaryota</taxon>
        <taxon>Fungi</taxon>
        <taxon>Dikarya</taxon>
        <taxon>Basidiomycota</taxon>
        <taxon>Agaricomycotina</taxon>
        <taxon>Agaricomycetes</taxon>
        <taxon>Agaricomycetidae</taxon>
        <taxon>Agaricales</taxon>
        <taxon>Marasmiineae</taxon>
        <taxon>Mycenaceae</taxon>
        <taxon>Mycena</taxon>
    </lineage>
</organism>